<dbReference type="PANTHER" id="PTHR36973">
    <property type="entry name" value="SLL1456 PROTEIN-RELATED"/>
    <property type="match status" value="1"/>
</dbReference>
<dbReference type="InterPro" id="IPR029063">
    <property type="entry name" value="SAM-dependent_MTases_sf"/>
</dbReference>
<keyword evidence="3" id="KW-1185">Reference proteome</keyword>
<sequence>MILKTIKTVIKSLFKLLGLDISFVRSERYKKQKEDADLKRANLWLTEFNFHSIIDIGANEGQFAKKVRTLFPSTKIISFEPIPTVFEKLKIDFATDQNFKAFNVGLGEKEEKMQLWLNEYSPSSSLLKMDHHTEHFDFAVKQNQIEIQLARLDSYTSEIDLTKPYLVKIDVQGYEDRVIKGGTDVLRKAKMIITEVSFVSLYEGQVLFDQIYSSLKALGFRYVGNYEQLHSPINHSVLQADAIFLREND</sequence>
<dbReference type="Pfam" id="PF05050">
    <property type="entry name" value="Methyltransf_21"/>
    <property type="match status" value="1"/>
</dbReference>
<feature type="domain" description="Methyltransferase FkbM" evidence="1">
    <location>
        <begin position="55"/>
        <end position="222"/>
    </location>
</feature>
<accession>A0A4R9JWV0</accession>
<dbReference type="PANTHER" id="PTHR36973:SF4">
    <property type="entry name" value="NODULATION PROTEIN"/>
    <property type="match status" value="1"/>
</dbReference>
<dbReference type="NCBIfam" id="TIGR01444">
    <property type="entry name" value="fkbM_fam"/>
    <property type="match status" value="1"/>
</dbReference>
<dbReference type="OrthoDB" id="9812600at2"/>
<dbReference type="GO" id="GO:0032259">
    <property type="term" value="P:methylation"/>
    <property type="evidence" value="ECO:0007669"/>
    <property type="project" value="UniProtKB-KW"/>
</dbReference>
<name>A0A4R9JWV0_9LEPT</name>
<dbReference type="Gene3D" id="3.40.50.150">
    <property type="entry name" value="Vaccinia Virus protein VP39"/>
    <property type="match status" value="1"/>
</dbReference>
<dbReference type="Proteomes" id="UP000297693">
    <property type="component" value="Unassembled WGS sequence"/>
</dbReference>
<dbReference type="AlphaFoldDB" id="A0A4R9JWV0"/>
<organism evidence="2 3">
    <name type="scientific">Leptospira ognonensis</name>
    <dbReference type="NCBI Taxonomy" id="2484945"/>
    <lineage>
        <taxon>Bacteria</taxon>
        <taxon>Pseudomonadati</taxon>
        <taxon>Spirochaetota</taxon>
        <taxon>Spirochaetia</taxon>
        <taxon>Leptospirales</taxon>
        <taxon>Leptospiraceae</taxon>
        <taxon>Leptospira</taxon>
    </lineage>
</organism>
<proteinExistence type="predicted"/>
<dbReference type="InterPro" id="IPR053188">
    <property type="entry name" value="FkbM_Methyltransferase"/>
</dbReference>
<protein>
    <submittedName>
        <fullName evidence="2">FkbM family methyltransferase</fullName>
    </submittedName>
</protein>
<dbReference type="InterPro" id="IPR006342">
    <property type="entry name" value="FkbM_mtfrase"/>
</dbReference>
<evidence type="ECO:0000313" key="2">
    <source>
        <dbReference type="EMBL" id="TGL56524.1"/>
    </source>
</evidence>
<gene>
    <name evidence="2" type="ORF">EHQ58_18070</name>
</gene>
<evidence type="ECO:0000259" key="1">
    <source>
        <dbReference type="Pfam" id="PF05050"/>
    </source>
</evidence>
<dbReference type="GO" id="GO:0008171">
    <property type="term" value="F:O-methyltransferase activity"/>
    <property type="evidence" value="ECO:0007669"/>
    <property type="project" value="TreeGrafter"/>
</dbReference>
<evidence type="ECO:0000313" key="3">
    <source>
        <dbReference type="Proteomes" id="UP000297693"/>
    </source>
</evidence>
<keyword evidence="2" id="KW-0489">Methyltransferase</keyword>
<keyword evidence="2" id="KW-0808">Transferase</keyword>
<reference evidence="2" key="1">
    <citation type="journal article" date="2019" name="PLoS Negl. Trop. Dis.">
        <title>Revisiting the worldwide diversity of Leptospira species in the environment.</title>
        <authorList>
            <person name="Vincent A.T."/>
            <person name="Schiettekatte O."/>
            <person name="Bourhy P."/>
            <person name="Veyrier F.J."/>
            <person name="Picardeau M."/>
        </authorList>
    </citation>
    <scope>NUCLEOTIDE SEQUENCE [LARGE SCALE GENOMIC DNA]</scope>
    <source>
        <strain evidence="2">201702476</strain>
    </source>
</reference>
<dbReference type="SUPFAM" id="SSF53335">
    <property type="entry name" value="S-adenosyl-L-methionine-dependent methyltransferases"/>
    <property type="match status" value="1"/>
</dbReference>
<dbReference type="EMBL" id="RQGD01000046">
    <property type="protein sequence ID" value="TGL56524.1"/>
    <property type="molecule type" value="Genomic_DNA"/>
</dbReference>
<comment type="caution">
    <text evidence="2">The sequence shown here is derived from an EMBL/GenBank/DDBJ whole genome shotgun (WGS) entry which is preliminary data.</text>
</comment>